<evidence type="ECO:0000256" key="1">
    <source>
        <dbReference type="ARBA" id="ARBA00022723"/>
    </source>
</evidence>
<evidence type="ECO:0000313" key="6">
    <source>
        <dbReference type="Proteomes" id="UP000503640"/>
    </source>
</evidence>
<dbReference type="Proteomes" id="UP000503640">
    <property type="component" value="Unassembled WGS sequence"/>
</dbReference>
<dbReference type="InterPro" id="IPR000760">
    <property type="entry name" value="Inositol_monophosphatase-like"/>
</dbReference>
<keyword evidence="3 4" id="KW-0460">Magnesium</keyword>
<dbReference type="GO" id="GO:0046872">
    <property type="term" value="F:metal ion binding"/>
    <property type="evidence" value="ECO:0007669"/>
    <property type="project" value="UniProtKB-KW"/>
</dbReference>
<keyword evidence="6" id="KW-1185">Reference proteome</keyword>
<evidence type="ECO:0000256" key="3">
    <source>
        <dbReference type="ARBA" id="ARBA00022842"/>
    </source>
</evidence>
<proteinExistence type="predicted"/>
<name>A0A7I9VPL9_9BACT</name>
<sequence>MPTLDLDLALATARRAVEAAAAAALAHFRRGVRVDLKPDRSPVTIADRESEAAILAIVKAAFPDHAVLGEETGAHAGAAATRWIVDPLDGTRGFTRGEELWGPLVALEHEGEVVVGAMALPVAGEVYFAARGRGAWLAKGGGAPEPLRVSGVVRWEDASLQLGEPRVLLAPPFAGPVERLATSCARTRCYGDLAGFAMVLTGRAEAWIEAGVQLWDLGPMKVLVEEAGGRFTDLAGAATVASGHCVASNGLVHEHLLAALAPALAAR</sequence>
<dbReference type="PANTHER" id="PTHR20854">
    <property type="entry name" value="INOSITOL MONOPHOSPHATASE"/>
    <property type="match status" value="1"/>
</dbReference>
<dbReference type="RefSeq" id="WP_176066233.1">
    <property type="nucleotide sequence ID" value="NZ_BJTG01000006.1"/>
</dbReference>
<keyword evidence="2" id="KW-0378">Hydrolase</keyword>
<keyword evidence="1 4" id="KW-0479">Metal-binding</keyword>
<feature type="binding site" evidence="4">
    <location>
        <position position="86"/>
    </location>
    <ligand>
        <name>Mg(2+)</name>
        <dbReference type="ChEBI" id="CHEBI:18420"/>
        <label>1</label>
        <note>catalytic</note>
    </ligand>
</feature>
<dbReference type="AlphaFoldDB" id="A0A7I9VPL9"/>
<feature type="binding site" evidence="4">
    <location>
        <position position="216"/>
    </location>
    <ligand>
        <name>Mg(2+)</name>
        <dbReference type="ChEBI" id="CHEBI:18420"/>
        <label>1</label>
        <note>catalytic</note>
    </ligand>
</feature>
<dbReference type="EMBL" id="BJTG01000006">
    <property type="protein sequence ID" value="GEJ58060.1"/>
    <property type="molecule type" value="Genomic_DNA"/>
</dbReference>
<dbReference type="GO" id="GO:0008934">
    <property type="term" value="F:inositol monophosphate 1-phosphatase activity"/>
    <property type="evidence" value="ECO:0007669"/>
    <property type="project" value="TreeGrafter"/>
</dbReference>
<evidence type="ECO:0000256" key="2">
    <source>
        <dbReference type="ARBA" id="ARBA00022801"/>
    </source>
</evidence>
<dbReference type="SUPFAM" id="SSF56655">
    <property type="entry name" value="Carbohydrate phosphatase"/>
    <property type="match status" value="1"/>
</dbReference>
<organism evidence="5 6">
    <name type="scientific">Anaeromyxobacter diazotrophicus</name>
    <dbReference type="NCBI Taxonomy" id="2590199"/>
    <lineage>
        <taxon>Bacteria</taxon>
        <taxon>Pseudomonadati</taxon>
        <taxon>Myxococcota</taxon>
        <taxon>Myxococcia</taxon>
        <taxon>Myxococcales</taxon>
        <taxon>Cystobacterineae</taxon>
        <taxon>Anaeromyxobacteraceae</taxon>
        <taxon>Anaeromyxobacter</taxon>
    </lineage>
</organism>
<dbReference type="InterPro" id="IPR020583">
    <property type="entry name" value="Inositol_monoP_metal-BS"/>
</dbReference>
<dbReference type="Pfam" id="PF00459">
    <property type="entry name" value="Inositol_P"/>
    <property type="match status" value="1"/>
</dbReference>
<protein>
    <submittedName>
        <fullName evidence="5">Histidinol phosphate phosphatase</fullName>
    </submittedName>
</protein>
<dbReference type="GO" id="GO:0007165">
    <property type="term" value="P:signal transduction"/>
    <property type="evidence" value="ECO:0007669"/>
    <property type="project" value="TreeGrafter"/>
</dbReference>
<dbReference type="Gene3D" id="3.40.190.80">
    <property type="match status" value="1"/>
</dbReference>
<dbReference type="PROSITE" id="PS00629">
    <property type="entry name" value="IMP_1"/>
    <property type="match status" value="1"/>
</dbReference>
<evidence type="ECO:0000256" key="4">
    <source>
        <dbReference type="PIRSR" id="PIRSR600760-2"/>
    </source>
</evidence>
<dbReference type="PRINTS" id="PR00377">
    <property type="entry name" value="IMPHPHTASES"/>
</dbReference>
<dbReference type="PANTHER" id="PTHR20854:SF4">
    <property type="entry name" value="INOSITOL-1-MONOPHOSPHATASE-RELATED"/>
    <property type="match status" value="1"/>
</dbReference>
<reference evidence="6" key="1">
    <citation type="journal article" date="2020" name="Appl. Environ. Microbiol.">
        <title>Diazotrophic Anaeromyxobacter Isolates from Soils.</title>
        <authorList>
            <person name="Masuda Y."/>
            <person name="Yamanaka H."/>
            <person name="Xu Z.X."/>
            <person name="Shiratori Y."/>
            <person name="Aono T."/>
            <person name="Amachi S."/>
            <person name="Senoo K."/>
            <person name="Itoh H."/>
        </authorList>
    </citation>
    <scope>NUCLEOTIDE SEQUENCE [LARGE SCALE GENOMIC DNA]</scope>
    <source>
        <strain evidence="6">R267</strain>
    </source>
</reference>
<comment type="cofactor">
    <cofactor evidence="4">
        <name>Mg(2+)</name>
        <dbReference type="ChEBI" id="CHEBI:18420"/>
    </cofactor>
</comment>
<evidence type="ECO:0000313" key="5">
    <source>
        <dbReference type="EMBL" id="GEJ58060.1"/>
    </source>
</evidence>
<gene>
    <name evidence="5" type="ORF">AMYX_28010</name>
</gene>
<accession>A0A7I9VPL9</accession>
<feature type="binding site" evidence="4">
    <location>
        <position position="89"/>
    </location>
    <ligand>
        <name>Mg(2+)</name>
        <dbReference type="ChEBI" id="CHEBI:18420"/>
        <label>1</label>
        <note>catalytic</note>
    </ligand>
</feature>
<feature type="binding site" evidence="4">
    <location>
        <position position="70"/>
    </location>
    <ligand>
        <name>Mg(2+)</name>
        <dbReference type="ChEBI" id="CHEBI:18420"/>
        <label>1</label>
        <note>catalytic</note>
    </ligand>
</feature>
<dbReference type="GO" id="GO:0006020">
    <property type="term" value="P:inositol metabolic process"/>
    <property type="evidence" value="ECO:0007669"/>
    <property type="project" value="TreeGrafter"/>
</dbReference>
<feature type="binding site" evidence="4">
    <location>
        <position position="88"/>
    </location>
    <ligand>
        <name>Mg(2+)</name>
        <dbReference type="ChEBI" id="CHEBI:18420"/>
        <label>1</label>
        <note>catalytic</note>
    </ligand>
</feature>
<dbReference type="Gene3D" id="3.30.540.10">
    <property type="entry name" value="Fructose-1,6-Bisphosphatase, subunit A, domain 1"/>
    <property type="match status" value="1"/>
</dbReference>
<comment type="caution">
    <text evidence="5">The sequence shown here is derived from an EMBL/GenBank/DDBJ whole genome shotgun (WGS) entry which is preliminary data.</text>
</comment>